<evidence type="ECO:0000313" key="2">
    <source>
        <dbReference type="EMBL" id="MFJ1267252.1"/>
    </source>
</evidence>
<dbReference type="Proteomes" id="UP001615550">
    <property type="component" value="Unassembled WGS sequence"/>
</dbReference>
<evidence type="ECO:0000256" key="1">
    <source>
        <dbReference type="SAM" id="Phobius"/>
    </source>
</evidence>
<gene>
    <name evidence="2" type="ORF">ACD661_01635</name>
</gene>
<feature type="transmembrane region" description="Helical" evidence="1">
    <location>
        <begin position="529"/>
        <end position="553"/>
    </location>
</feature>
<feature type="transmembrane region" description="Helical" evidence="1">
    <location>
        <begin position="476"/>
        <end position="496"/>
    </location>
</feature>
<dbReference type="RefSeq" id="WP_400185831.1">
    <property type="nucleotide sequence ID" value="NZ_JBGORX010000001.1"/>
</dbReference>
<keyword evidence="3" id="KW-1185">Reference proteome</keyword>
<proteinExistence type="predicted"/>
<keyword evidence="1" id="KW-0472">Membrane</keyword>
<organism evidence="2 3">
    <name type="scientific">Legionella lytica</name>
    <dbReference type="NCBI Taxonomy" id="96232"/>
    <lineage>
        <taxon>Bacteria</taxon>
        <taxon>Pseudomonadati</taxon>
        <taxon>Pseudomonadota</taxon>
        <taxon>Gammaproteobacteria</taxon>
        <taxon>Legionellales</taxon>
        <taxon>Legionellaceae</taxon>
        <taxon>Legionella</taxon>
    </lineage>
</organism>
<name>A0ABW8D3J0_9GAMM</name>
<feature type="transmembrane region" description="Helical" evidence="1">
    <location>
        <begin position="503"/>
        <end position="523"/>
    </location>
</feature>
<protein>
    <recommendedName>
        <fullName evidence="4">Dot/Icm T4SS effector</fullName>
    </recommendedName>
</protein>
<reference evidence="2 3" key="1">
    <citation type="submission" date="2024-08" db="EMBL/GenBank/DDBJ databases">
        <title>Draft Genome Sequence of Legionella lytica strain DSB2004, Isolated From a Fire Sprinkler System.</title>
        <authorList>
            <person name="Everhart A.D."/>
            <person name="Kidane D.T."/>
            <person name="Farone A.L."/>
            <person name="Farone M.B."/>
        </authorList>
    </citation>
    <scope>NUCLEOTIDE SEQUENCE [LARGE SCALE GENOMIC DNA]</scope>
    <source>
        <strain evidence="2 3">DSB2004</strain>
    </source>
</reference>
<dbReference type="EMBL" id="JBGORX010000001">
    <property type="protein sequence ID" value="MFJ1267252.1"/>
    <property type="molecule type" value="Genomic_DNA"/>
</dbReference>
<evidence type="ECO:0008006" key="4">
    <source>
        <dbReference type="Google" id="ProtNLM"/>
    </source>
</evidence>
<comment type="caution">
    <text evidence="2">The sequence shown here is derived from an EMBL/GenBank/DDBJ whole genome shotgun (WGS) entry which is preliminary data.</text>
</comment>
<evidence type="ECO:0000313" key="3">
    <source>
        <dbReference type="Proteomes" id="UP001615550"/>
    </source>
</evidence>
<keyword evidence="1" id="KW-1133">Transmembrane helix</keyword>
<sequence>MTKMIIGFFCGTDYTRENDKLYETLRVNINASKTALRVYDGCHSHAGLFAIGIQSQADAFITDLKKEIESSDNTEKIQINFIAHSQGCFSALLAIKKIQADPQLMGRVTITVDLHELVPRNFRWSTAIGGNLITANRVHDLSDCDLVKHAHLTLHEKGLGSAGWDAFIPKFHAATKVEVEALPGWYDVQHSGQIRPEVEHQALYDLGEAKTMTILEADGHDVGSDGGALQRQQIEAYKKLLIWVKNRILAFEERNLHYGGHLIANNTQKEKLEAINWRHAQLTKAVPEHVLYGVTHPYYNNEKTDLEHYCNFTLILDSYLVTHPKDEDLVQRLKDYAQEYIATGHTGLKKFYNDCQQVLNEAGVYEKQLYVAINSLCVNGYLQELLDGASVKDALCYNLLALISVLKEELNFEICLGKNIALIQSSEVLIVAKNTVAFLNAIYAPNVSPESILTAATDYVNVNLCCGKQWSVGNKVLAGVVLGLATAVVGCMAGAIIGLGMGLATGTITGSGTFIATLVSAFLSGFQGAMITASIAGTAAGLAGGGMAAYSLFALSAREKRVQELTEVVITNHGPVLIN</sequence>
<accession>A0ABW8D3J0</accession>
<keyword evidence="1" id="KW-0812">Transmembrane</keyword>